<accession>A0A2N8PAC3</accession>
<dbReference type="Gene3D" id="1.20.140.10">
    <property type="entry name" value="Butyryl-CoA Dehydrogenase, subunit A, domain 3"/>
    <property type="match status" value="1"/>
</dbReference>
<evidence type="ECO:0000313" key="9">
    <source>
        <dbReference type="EMBL" id="PNE37922.1"/>
    </source>
</evidence>
<evidence type="ECO:0000256" key="5">
    <source>
        <dbReference type="RuleBase" id="RU362125"/>
    </source>
</evidence>
<gene>
    <name evidence="9" type="ORF">AOB60_27420</name>
</gene>
<evidence type="ECO:0000256" key="1">
    <source>
        <dbReference type="ARBA" id="ARBA00001974"/>
    </source>
</evidence>
<evidence type="ECO:0000259" key="7">
    <source>
        <dbReference type="Pfam" id="PF02770"/>
    </source>
</evidence>
<feature type="domain" description="Acyl-CoA dehydrogenase/oxidase N-terminal" evidence="8">
    <location>
        <begin position="8"/>
        <end position="118"/>
    </location>
</feature>
<evidence type="ECO:0000313" key="10">
    <source>
        <dbReference type="Proteomes" id="UP000236047"/>
    </source>
</evidence>
<keyword evidence="3 5" id="KW-0285">Flavoprotein</keyword>
<dbReference type="InterPro" id="IPR036250">
    <property type="entry name" value="AcylCo_DH-like_C"/>
</dbReference>
<dbReference type="PANTHER" id="PTHR43884">
    <property type="entry name" value="ACYL-COA DEHYDROGENASE"/>
    <property type="match status" value="1"/>
</dbReference>
<dbReference type="InterPro" id="IPR009075">
    <property type="entry name" value="AcylCo_DH/oxidase_C"/>
</dbReference>
<feature type="domain" description="Acyl-CoA dehydrogenase/oxidase C-terminal" evidence="6">
    <location>
        <begin position="227"/>
        <end position="374"/>
    </location>
</feature>
<dbReference type="Proteomes" id="UP000236047">
    <property type="component" value="Unassembled WGS sequence"/>
</dbReference>
<evidence type="ECO:0000259" key="8">
    <source>
        <dbReference type="Pfam" id="PF02771"/>
    </source>
</evidence>
<feature type="domain" description="Acyl-CoA oxidase/dehydrogenase middle" evidence="7">
    <location>
        <begin position="123"/>
        <end position="215"/>
    </location>
</feature>
<dbReference type="InterPro" id="IPR046373">
    <property type="entry name" value="Acyl-CoA_Oxase/DH_mid-dom_sf"/>
</dbReference>
<keyword evidence="4 5" id="KW-0274">FAD</keyword>
<dbReference type="Gene3D" id="2.40.110.10">
    <property type="entry name" value="Butyryl-CoA Dehydrogenase, subunit A, domain 2"/>
    <property type="match status" value="1"/>
</dbReference>
<dbReference type="SUPFAM" id="SSF47203">
    <property type="entry name" value="Acyl-CoA dehydrogenase C-terminal domain-like"/>
    <property type="match status" value="1"/>
</dbReference>
<dbReference type="GO" id="GO:0003995">
    <property type="term" value="F:acyl-CoA dehydrogenase activity"/>
    <property type="evidence" value="ECO:0007669"/>
    <property type="project" value="TreeGrafter"/>
</dbReference>
<dbReference type="AlphaFoldDB" id="A0A2N8PAC3"/>
<dbReference type="Pfam" id="PF02771">
    <property type="entry name" value="Acyl-CoA_dh_N"/>
    <property type="match status" value="1"/>
</dbReference>
<comment type="similarity">
    <text evidence="2 5">Belongs to the acyl-CoA dehydrogenase family.</text>
</comment>
<dbReference type="SUPFAM" id="SSF56645">
    <property type="entry name" value="Acyl-CoA dehydrogenase NM domain-like"/>
    <property type="match status" value="1"/>
</dbReference>
<proteinExistence type="inferred from homology"/>
<dbReference type="GO" id="GO:0050660">
    <property type="term" value="F:flavin adenine dinucleotide binding"/>
    <property type="evidence" value="ECO:0007669"/>
    <property type="project" value="InterPro"/>
</dbReference>
<keyword evidence="5" id="KW-0560">Oxidoreductase</keyword>
<evidence type="ECO:0000256" key="3">
    <source>
        <dbReference type="ARBA" id="ARBA00022630"/>
    </source>
</evidence>
<keyword evidence="10" id="KW-1185">Reference proteome</keyword>
<dbReference type="Pfam" id="PF02770">
    <property type="entry name" value="Acyl-CoA_dh_M"/>
    <property type="match status" value="1"/>
</dbReference>
<dbReference type="InterPro" id="IPR009100">
    <property type="entry name" value="AcylCoA_DH/oxidase_NM_dom_sf"/>
</dbReference>
<comment type="cofactor">
    <cofactor evidence="1 5">
        <name>FAD</name>
        <dbReference type="ChEBI" id="CHEBI:57692"/>
    </cofactor>
</comment>
<dbReference type="Pfam" id="PF00441">
    <property type="entry name" value="Acyl-CoA_dh_1"/>
    <property type="match status" value="1"/>
</dbReference>
<sequence>MHRYFTDQRHEALRRRVRDFAEREVRPRIAELEARRVACPDLSRLIARQGWIGATVDRAYGGMGAGHVAKTLIIEELSRVSAAMGAMVQASQLGVAKIVHFGSEEQKKTWLPAVASGDCLPTIAVTEPQSGGHVLGMASTAVRDGDDYVLNGRKSYVGNSHVGDLHGVVVRTGEGSKGLSAFLVESGTAGFRVGPQRPAMGLHGFSFGELFFDDCRVPATHLLGREGDGLAVAYSSSMLYGRPNLTAVSLGIHQAVLDETTAFCTERRRYGEPLAELPNIKLKLGRIQSRLLLARLSAYHAVHLLDQGLACDAELMNAKLVNVESALESARDAMDIHAACGLFTDRPVERFLRDAHHIFAPAGTSDIQLLRLGELALGQGKGEWSGRLAELLRPASAEWSEEDGLPGGREVLARVS</sequence>
<name>A0A2N8PAC3_STRNR</name>
<organism evidence="9 10">
    <name type="scientific">Streptomyces noursei</name>
    <name type="common">Streptomyces albulus</name>
    <dbReference type="NCBI Taxonomy" id="1971"/>
    <lineage>
        <taxon>Bacteria</taxon>
        <taxon>Bacillati</taxon>
        <taxon>Actinomycetota</taxon>
        <taxon>Actinomycetes</taxon>
        <taxon>Kitasatosporales</taxon>
        <taxon>Streptomycetaceae</taxon>
        <taxon>Streptomyces</taxon>
    </lineage>
</organism>
<protein>
    <submittedName>
        <fullName evidence="9">Acyl-CoA dehydrogenase</fullName>
    </submittedName>
</protein>
<reference evidence="10" key="1">
    <citation type="submission" date="2015-09" db="EMBL/GenBank/DDBJ databases">
        <authorList>
            <person name="Graham D.E."/>
            <person name="Mahan K.M."/>
            <person name="Klingeman D.M."/>
            <person name="Fida T."/>
            <person name="Giannone R.J."/>
            <person name="Hettich R.L."/>
            <person name="Parry R.J."/>
            <person name="Spain J.C."/>
        </authorList>
    </citation>
    <scope>NUCLEOTIDE SEQUENCE [LARGE SCALE GENOMIC DNA]</scope>
    <source>
        <strain evidence="10">JCM 4701</strain>
    </source>
</reference>
<dbReference type="PANTHER" id="PTHR43884:SF12">
    <property type="entry name" value="ISOVALERYL-COA DEHYDROGENASE, MITOCHONDRIAL-RELATED"/>
    <property type="match status" value="1"/>
</dbReference>
<dbReference type="InterPro" id="IPR006091">
    <property type="entry name" value="Acyl-CoA_Oxase/DH_mid-dom"/>
</dbReference>
<dbReference type="RefSeq" id="WP_073448584.1">
    <property type="nucleotide sequence ID" value="NZ_LJSN01000003.1"/>
</dbReference>
<dbReference type="InterPro" id="IPR037069">
    <property type="entry name" value="AcylCoA_DH/ox_N_sf"/>
</dbReference>
<evidence type="ECO:0000256" key="2">
    <source>
        <dbReference type="ARBA" id="ARBA00009347"/>
    </source>
</evidence>
<comment type="caution">
    <text evidence="9">The sequence shown here is derived from an EMBL/GenBank/DDBJ whole genome shotgun (WGS) entry which is preliminary data.</text>
</comment>
<evidence type="ECO:0000259" key="6">
    <source>
        <dbReference type="Pfam" id="PF00441"/>
    </source>
</evidence>
<evidence type="ECO:0000256" key="4">
    <source>
        <dbReference type="ARBA" id="ARBA00022827"/>
    </source>
</evidence>
<dbReference type="Gene3D" id="1.10.540.10">
    <property type="entry name" value="Acyl-CoA dehydrogenase/oxidase, N-terminal domain"/>
    <property type="match status" value="1"/>
</dbReference>
<dbReference type="InterPro" id="IPR013786">
    <property type="entry name" value="AcylCoA_DH/ox_N"/>
</dbReference>
<dbReference type="EMBL" id="LJSN01000003">
    <property type="protein sequence ID" value="PNE37922.1"/>
    <property type="molecule type" value="Genomic_DNA"/>
</dbReference>